<gene>
    <name evidence="5" type="ORF">ACFQ0F_04965</name>
</gene>
<dbReference type="InterPro" id="IPR009057">
    <property type="entry name" value="Homeodomain-like_sf"/>
</dbReference>
<dbReference type="Pfam" id="PF12625">
    <property type="entry name" value="Arabinose_bd"/>
    <property type="match status" value="1"/>
</dbReference>
<evidence type="ECO:0000256" key="3">
    <source>
        <dbReference type="ARBA" id="ARBA00023163"/>
    </source>
</evidence>
<evidence type="ECO:0000259" key="4">
    <source>
        <dbReference type="PROSITE" id="PS01124"/>
    </source>
</evidence>
<dbReference type="PROSITE" id="PS01124">
    <property type="entry name" value="HTH_ARAC_FAMILY_2"/>
    <property type="match status" value="1"/>
</dbReference>
<organism evidence="5 6">
    <name type="scientific">Paraperlucidibaca wandonensis</name>
    <dbReference type="NCBI Taxonomy" id="1268273"/>
    <lineage>
        <taxon>Bacteria</taxon>
        <taxon>Pseudomonadati</taxon>
        <taxon>Pseudomonadota</taxon>
        <taxon>Gammaproteobacteria</taxon>
        <taxon>Moraxellales</taxon>
        <taxon>Moraxellaceae</taxon>
        <taxon>Paraperlucidibaca</taxon>
    </lineage>
</organism>
<evidence type="ECO:0000313" key="6">
    <source>
        <dbReference type="Proteomes" id="UP001597044"/>
    </source>
</evidence>
<evidence type="ECO:0000313" key="5">
    <source>
        <dbReference type="EMBL" id="MFD0949741.1"/>
    </source>
</evidence>
<comment type="caution">
    <text evidence="5">The sequence shown here is derived from an EMBL/GenBank/DDBJ whole genome shotgun (WGS) entry which is preliminary data.</text>
</comment>
<dbReference type="InterPro" id="IPR018060">
    <property type="entry name" value="HTH_AraC"/>
</dbReference>
<evidence type="ECO:0000256" key="2">
    <source>
        <dbReference type="ARBA" id="ARBA00023125"/>
    </source>
</evidence>
<keyword evidence="2" id="KW-0238">DNA-binding</keyword>
<keyword evidence="3" id="KW-0804">Transcription</keyword>
<dbReference type="Proteomes" id="UP001597044">
    <property type="component" value="Unassembled WGS sequence"/>
</dbReference>
<dbReference type="RefSeq" id="WP_379069707.1">
    <property type="nucleotide sequence ID" value="NZ_JBHTIT010000001.1"/>
</dbReference>
<sequence>MDTPNIPSNYSRLIGRELELQVRDLPKLLKFTQLSGEQLMQEDTLLTSRQQIQILENGLQLSEHEAFGLRLGKRLTPSTHGAMGFLASSSPNLLMALKAFQAFLPTRISFARLTLDSSASWLECHIYFDAELSPEVHRALSETCAVVFFECAEFIIGRPLTEAHLSFMHKQPAYVEHYADYLAGSYEFSAPHLRVKIPMAACHIPNASANHDSYALAMQQCEKMLAQLNSQKHSFTYQVQKMMLSHPLGTLSEEDAAATLFMSKRTLARRLEQEGTAYRQVRDRILAQQASSYLRNSDISIDAIAALLNYHDNANFRRAFKRWFQVSPNEYRQQVTK</sequence>
<reference evidence="6" key="1">
    <citation type="journal article" date="2019" name="Int. J. Syst. Evol. Microbiol.">
        <title>The Global Catalogue of Microorganisms (GCM) 10K type strain sequencing project: providing services to taxonomists for standard genome sequencing and annotation.</title>
        <authorList>
            <consortium name="The Broad Institute Genomics Platform"/>
            <consortium name="The Broad Institute Genome Sequencing Center for Infectious Disease"/>
            <person name="Wu L."/>
            <person name="Ma J."/>
        </authorList>
    </citation>
    <scope>NUCLEOTIDE SEQUENCE [LARGE SCALE GENOMIC DNA]</scope>
    <source>
        <strain evidence="6">CCUG 63419</strain>
    </source>
</reference>
<dbReference type="InterPro" id="IPR032687">
    <property type="entry name" value="AraC-type_N"/>
</dbReference>
<accession>A0ABW3HEM7</accession>
<name>A0ABW3HEM7_9GAMM</name>
<keyword evidence="6" id="KW-1185">Reference proteome</keyword>
<keyword evidence="1" id="KW-0805">Transcription regulation</keyword>
<dbReference type="PANTHER" id="PTHR47894">
    <property type="entry name" value="HTH-TYPE TRANSCRIPTIONAL REGULATOR GADX"/>
    <property type="match status" value="1"/>
</dbReference>
<evidence type="ECO:0000256" key="1">
    <source>
        <dbReference type="ARBA" id="ARBA00023015"/>
    </source>
</evidence>
<proteinExistence type="predicted"/>
<dbReference type="SUPFAM" id="SSF46689">
    <property type="entry name" value="Homeodomain-like"/>
    <property type="match status" value="1"/>
</dbReference>
<dbReference type="PANTHER" id="PTHR47894:SF1">
    <property type="entry name" value="HTH-TYPE TRANSCRIPTIONAL REGULATOR VQSM"/>
    <property type="match status" value="1"/>
</dbReference>
<feature type="domain" description="HTH araC/xylS-type" evidence="4">
    <location>
        <begin position="237"/>
        <end position="334"/>
    </location>
</feature>
<protein>
    <submittedName>
        <fullName evidence="5">AraC family transcriptional regulator ligand-binding domain-containing protein</fullName>
    </submittedName>
</protein>
<dbReference type="SMART" id="SM00342">
    <property type="entry name" value="HTH_ARAC"/>
    <property type="match status" value="1"/>
</dbReference>
<dbReference type="EMBL" id="JBHTIT010000001">
    <property type="protein sequence ID" value="MFD0949741.1"/>
    <property type="molecule type" value="Genomic_DNA"/>
</dbReference>
<dbReference type="Pfam" id="PF12833">
    <property type="entry name" value="HTH_18"/>
    <property type="match status" value="1"/>
</dbReference>
<dbReference type="Gene3D" id="1.10.10.60">
    <property type="entry name" value="Homeodomain-like"/>
    <property type="match status" value="1"/>
</dbReference>